<dbReference type="PANTHER" id="PTHR42723">
    <property type="entry name" value="CHLOROPHYLL SYNTHASE"/>
    <property type="match status" value="1"/>
</dbReference>
<feature type="transmembrane region" description="Helical" evidence="5">
    <location>
        <begin position="241"/>
        <end position="259"/>
    </location>
</feature>
<sequence length="294" mass="32517">MVHRRDIAVAARNLLGYHVKTAILFTRSDIKTILLPVTTFACAVAPLHSAHRLLLVMLWVWSHQLMCNVSNQANSRNEDLVNKPWRPLPSGRISERQARALRWVVVGACLLFSRSLGRGVVLMTWGLLVTTFLYDEVGLSGHHIGKNLCAIGGYTTIEMGATMLIGEASELDAVAMAAVYLSGAIIFTTVHAQDFADVEGDIALGRNTLPIYAPDLARTFTLVILTTWSLVLSAFWNIGPICRTLFVVLGGLVGARYYLLRNPKADRLSYVFYNIWLTVAHLLPLNARAEILSF</sequence>
<evidence type="ECO:0000256" key="3">
    <source>
        <dbReference type="ARBA" id="ARBA00022989"/>
    </source>
</evidence>
<dbReference type="STRING" id="1328759.A0A5C2RZX0"/>
<proteinExistence type="predicted"/>
<name>A0A5C2RZX0_9APHY</name>
<evidence type="ECO:0000256" key="2">
    <source>
        <dbReference type="ARBA" id="ARBA00022692"/>
    </source>
</evidence>
<dbReference type="InterPro" id="IPR000537">
    <property type="entry name" value="UbiA_prenyltransferase"/>
</dbReference>
<evidence type="ECO:0000256" key="1">
    <source>
        <dbReference type="ARBA" id="ARBA00004141"/>
    </source>
</evidence>
<keyword evidence="2 5" id="KW-0812">Transmembrane</keyword>
<dbReference type="CDD" id="cd13965">
    <property type="entry name" value="PT_UbiA_3"/>
    <property type="match status" value="1"/>
</dbReference>
<feature type="transmembrane region" description="Helical" evidence="5">
    <location>
        <begin position="216"/>
        <end position="235"/>
    </location>
</feature>
<dbReference type="InterPro" id="IPR044878">
    <property type="entry name" value="UbiA_sf"/>
</dbReference>
<reference evidence="6" key="1">
    <citation type="journal article" date="2018" name="Genome Biol. Evol.">
        <title>Genomics and development of Lentinus tigrinus, a white-rot wood-decaying mushroom with dimorphic fruiting bodies.</title>
        <authorList>
            <person name="Wu B."/>
            <person name="Xu Z."/>
            <person name="Knudson A."/>
            <person name="Carlson A."/>
            <person name="Chen N."/>
            <person name="Kovaka S."/>
            <person name="LaButti K."/>
            <person name="Lipzen A."/>
            <person name="Pennachio C."/>
            <person name="Riley R."/>
            <person name="Schakwitz W."/>
            <person name="Umezawa K."/>
            <person name="Ohm R.A."/>
            <person name="Grigoriev I.V."/>
            <person name="Nagy L.G."/>
            <person name="Gibbons J."/>
            <person name="Hibbett D."/>
        </authorList>
    </citation>
    <scope>NUCLEOTIDE SEQUENCE [LARGE SCALE GENOMIC DNA]</scope>
    <source>
        <strain evidence="6">ALCF2SS1-6</strain>
    </source>
</reference>
<dbReference type="Gene3D" id="1.10.357.140">
    <property type="entry name" value="UbiA prenyltransferase"/>
    <property type="match status" value="1"/>
</dbReference>
<evidence type="ECO:0000313" key="7">
    <source>
        <dbReference type="Proteomes" id="UP000313359"/>
    </source>
</evidence>
<keyword evidence="4 5" id="KW-0472">Membrane</keyword>
<dbReference type="PANTHER" id="PTHR42723:SF1">
    <property type="entry name" value="CHLOROPHYLL SYNTHASE, CHLOROPLASTIC"/>
    <property type="match status" value="1"/>
</dbReference>
<comment type="subcellular location">
    <subcellularLocation>
        <location evidence="1">Membrane</location>
        <topology evidence="1">Multi-pass membrane protein</topology>
    </subcellularLocation>
</comment>
<dbReference type="InterPro" id="IPR050475">
    <property type="entry name" value="Prenyltransferase_related"/>
</dbReference>
<gene>
    <name evidence="6" type="ORF">L227DRAFT_508296</name>
</gene>
<dbReference type="Proteomes" id="UP000313359">
    <property type="component" value="Unassembled WGS sequence"/>
</dbReference>
<evidence type="ECO:0000256" key="4">
    <source>
        <dbReference type="ARBA" id="ARBA00023136"/>
    </source>
</evidence>
<organism evidence="6 7">
    <name type="scientific">Lentinus tigrinus ALCF2SS1-6</name>
    <dbReference type="NCBI Taxonomy" id="1328759"/>
    <lineage>
        <taxon>Eukaryota</taxon>
        <taxon>Fungi</taxon>
        <taxon>Dikarya</taxon>
        <taxon>Basidiomycota</taxon>
        <taxon>Agaricomycotina</taxon>
        <taxon>Agaricomycetes</taxon>
        <taxon>Polyporales</taxon>
        <taxon>Polyporaceae</taxon>
        <taxon>Lentinus</taxon>
    </lineage>
</organism>
<dbReference type="Pfam" id="PF01040">
    <property type="entry name" value="UbiA"/>
    <property type="match status" value="1"/>
</dbReference>
<evidence type="ECO:0000256" key="5">
    <source>
        <dbReference type="SAM" id="Phobius"/>
    </source>
</evidence>
<accession>A0A5C2RZX0</accession>
<dbReference type="GO" id="GO:0016765">
    <property type="term" value="F:transferase activity, transferring alkyl or aryl (other than methyl) groups"/>
    <property type="evidence" value="ECO:0007669"/>
    <property type="project" value="InterPro"/>
</dbReference>
<evidence type="ECO:0000313" key="6">
    <source>
        <dbReference type="EMBL" id="RPD56609.1"/>
    </source>
</evidence>
<protein>
    <recommendedName>
        <fullName evidence="8">UbiA prenyltransferase</fullName>
    </recommendedName>
</protein>
<dbReference type="EMBL" id="ML122287">
    <property type="protein sequence ID" value="RPD56609.1"/>
    <property type="molecule type" value="Genomic_DNA"/>
</dbReference>
<keyword evidence="7" id="KW-1185">Reference proteome</keyword>
<dbReference type="AlphaFoldDB" id="A0A5C2RZX0"/>
<dbReference type="OrthoDB" id="434972at2759"/>
<evidence type="ECO:0008006" key="8">
    <source>
        <dbReference type="Google" id="ProtNLM"/>
    </source>
</evidence>
<keyword evidence="3 5" id="KW-1133">Transmembrane helix</keyword>
<dbReference type="GO" id="GO:0016020">
    <property type="term" value="C:membrane"/>
    <property type="evidence" value="ECO:0007669"/>
    <property type="project" value="UniProtKB-SubCell"/>
</dbReference>